<evidence type="ECO:0000313" key="3">
    <source>
        <dbReference type="EMBL" id="KKM17617.1"/>
    </source>
</evidence>
<dbReference type="Gene3D" id="3.60.20.10">
    <property type="entry name" value="Glutamine Phosphoribosylpyrophosphate, subunit 1, domain 1"/>
    <property type="match status" value="1"/>
</dbReference>
<name>A0A0F9HRB3_9ZZZZ</name>
<dbReference type="InterPro" id="IPR017932">
    <property type="entry name" value="GATase_2_dom"/>
</dbReference>
<dbReference type="PROSITE" id="PS51278">
    <property type="entry name" value="GATASE_TYPE_2"/>
    <property type="match status" value="1"/>
</dbReference>
<evidence type="ECO:0000256" key="1">
    <source>
        <dbReference type="ARBA" id="ARBA00022962"/>
    </source>
</evidence>
<organism evidence="3">
    <name type="scientific">marine sediment metagenome</name>
    <dbReference type="NCBI Taxonomy" id="412755"/>
    <lineage>
        <taxon>unclassified sequences</taxon>
        <taxon>metagenomes</taxon>
        <taxon>ecological metagenomes</taxon>
    </lineage>
</organism>
<protein>
    <recommendedName>
        <fullName evidence="2">Glutamine amidotransferase type-2 domain-containing protein</fullName>
    </recommendedName>
</protein>
<accession>A0A0F9HRB3</accession>
<comment type="caution">
    <text evidence="3">The sequence shown here is derived from an EMBL/GenBank/DDBJ whole genome shotgun (WGS) entry which is preliminary data.</text>
</comment>
<dbReference type="AlphaFoldDB" id="A0A0F9HRB3"/>
<feature type="non-terminal residue" evidence="3">
    <location>
        <position position="214"/>
    </location>
</feature>
<reference evidence="3" key="1">
    <citation type="journal article" date="2015" name="Nature">
        <title>Complex archaea that bridge the gap between prokaryotes and eukaryotes.</title>
        <authorList>
            <person name="Spang A."/>
            <person name="Saw J.H."/>
            <person name="Jorgensen S.L."/>
            <person name="Zaremba-Niedzwiedzka K."/>
            <person name="Martijn J."/>
            <person name="Lind A.E."/>
            <person name="van Eijk R."/>
            <person name="Schleper C."/>
            <person name="Guy L."/>
            <person name="Ettema T.J."/>
        </authorList>
    </citation>
    <scope>NUCLEOTIDE SEQUENCE</scope>
</reference>
<dbReference type="InterPro" id="IPR029055">
    <property type="entry name" value="Ntn_hydrolases_N"/>
</dbReference>
<dbReference type="InterPro" id="IPR026869">
    <property type="entry name" value="EgtC-like"/>
</dbReference>
<keyword evidence="1" id="KW-0315">Glutamine amidotransferase</keyword>
<gene>
    <name evidence="3" type="ORF">LCGC14_1673940</name>
</gene>
<evidence type="ECO:0000259" key="2">
    <source>
        <dbReference type="PROSITE" id="PS51278"/>
    </source>
</evidence>
<dbReference type="Pfam" id="PF13230">
    <property type="entry name" value="GATase_4"/>
    <property type="match status" value="1"/>
</dbReference>
<dbReference type="PANTHER" id="PTHR42824:SF1">
    <property type="entry name" value="GLUTAMINE AMIDOTRANSFERASE YAFJ-RELATED"/>
    <property type="match status" value="1"/>
</dbReference>
<dbReference type="SUPFAM" id="SSF56235">
    <property type="entry name" value="N-terminal nucleophile aminohydrolases (Ntn hydrolases)"/>
    <property type="match status" value="1"/>
</dbReference>
<dbReference type="EMBL" id="LAZR01014410">
    <property type="protein sequence ID" value="KKM17617.1"/>
    <property type="molecule type" value="Genomic_DNA"/>
</dbReference>
<sequence length="214" mass="24692">MCELLGVNSNKYTNISFSFTQLKKNSEKNPHGWGLAFYPEHLPFRNDVSINSKEQSDFRAAIFREDVTLRNSSFIYNLQSYFQNKVRSKNILAHIRYSTGTQTYANTHPFSRELWGHDWTLIHNGAKGVDNYFKDNYHEKNDLHYYPIGITGSDKILCILLSELKNQIQPNVEVSENSSMQVTYDFLNCAEIIFNILCEMKENGADVNIILSDG</sequence>
<feature type="domain" description="Glutamine amidotransferase type-2" evidence="2">
    <location>
        <begin position="2"/>
        <end position="214"/>
    </location>
</feature>
<dbReference type="PANTHER" id="PTHR42824">
    <property type="entry name" value="GLUTAMINE AMIDOTRANSFERASE"/>
    <property type="match status" value="1"/>
</dbReference>
<proteinExistence type="predicted"/>